<proteinExistence type="inferred from homology"/>
<evidence type="ECO:0000313" key="11">
    <source>
        <dbReference type="EMBL" id="GFG83225.1"/>
    </source>
</evidence>
<keyword evidence="4 10" id="KW-0812">Transmembrane</keyword>
<comment type="caution">
    <text evidence="11">The sequence shown here is derived from an EMBL/GenBank/DDBJ whole genome shotgun (WGS) entry which is preliminary data.</text>
</comment>
<dbReference type="InterPro" id="IPR042485">
    <property type="entry name" value="T7SS_EccB_R3"/>
</dbReference>
<dbReference type="Pfam" id="PF05108">
    <property type="entry name" value="T7SS_ESX1_EccB"/>
    <property type="match status" value="1"/>
</dbReference>
<dbReference type="RefSeq" id="WP_120795179.1">
    <property type="nucleotide sequence ID" value="NZ_BLKX01000003.1"/>
</dbReference>
<dbReference type="PANTHER" id="PTHR40765">
    <property type="entry name" value="ESX-2 SECRETION SYSTEM ATPASE ECCB2"/>
    <property type="match status" value="1"/>
</dbReference>
<keyword evidence="9 10" id="KW-0472">Membrane</keyword>
<keyword evidence="5" id="KW-0547">Nucleotide-binding</keyword>
<evidence type="ECO:0000256" key="8">
    <source>
        <dbReference type="ARBA" id="ARBA00022989"/>
    </source>
</evidence>
<dbReference type="InterPro" id="IPR007795">
    <property type="entry name" value="T7SS_EccB"/>
</dbReference>
<evidence type="ECO:0000256" key="10">
    <source>
        <dbReference type="SAM" id="Phobius"/>
    </source>
</evidence>
<evidence type="ECO:0000256" key="4">
    <source>
        <dbReference type="ARBA" id="ARBA00022692"/>
    </source>
</evidence>
<evidence type="ECO:0000256" key="9">
    <source>
        <dbReference type="ARBA" id="ARBA00023136"/>
    </source>
</evidence>
<reference evidence="11 12" key="1">
    <citation type="journal article" date="2019" name="Emerg. Microbes Infect.">
        <title>Comprehensive subspecies identification of 175 nontuberculous mycobacteria species based on 7547 genomic profiles.</title>
        <authorList>
            <person name="Matsumoto Y."/>
            <person name="Kinjo T."/>
            <person name="Motooka D."/>
            <person name="Nabeya D."/>
            <person name="Jung N."/>
            <person name="Uechi K."/>
            <person name="Horii T."/>
            <person name="Iida T."/>
            <person name="Fujita J."/>
            <person name="Nakamura S."/>
        </authorList>
    </citation>
    <scope>NUCLEOTIDE SEQUENCE [LARGE SCALE GENOMIC DNA]</scope>
    <source>
        <strain evidence="11 12">JCM 18565</strain>
    </source>
</reference>
<keyword evidence="12" id="KW-1185">Reference proteome</keyword>
<name>A0ABQ1CG57_9MYCO</name>
<evidence type="ECO:0000256" key="2">
    <source>
        <dbReference type="ARBA" id="ARBA00008149"/>
    </source>
</evidence>
<evidence type="ECO:0000313" key="12">
    <source>
        <dbReference type="Proteomes" id="UP000465240"/>
    </source>
</evidence>
<dbReference type="EMBL" id="BLKX01000003">
    <property type="protein sequence ID" value="GFG83225.1"/>
    <property type="molecule type" value="Genomic_DNA"/>
</dbReference>
<keyword evidence="7" id="KW-0067">ATP-binding</keyword>
<evidence type="ECO:0000256" key="3">
    <source>
        <dbReference type="ARBA" id="ARBA00022475"/>
    </source>
</evidence>
<evidence type="ECO:0000256" key="6">
    <source>
        <dbReference type="ARBA" id="ARBA00022801"/>
    </source>
</evidence>
<dbReference type="Proteomes" id="UP000465240">
    <property type="component" value="Unassembled WGS sequence"/>
</dbReference>
<feature type="transmembrane region" description="Helical" evidence="10">
    <location>
        <begin position="41"/>
        <end position="63"/>
    </location>
</feature>
<accession>A0ABQ1CG57</accession>
<dbReference type="PANTHER" id="PTHR40765:SF2">
    <property type="entry name" value="ESX-2 SECRETION SYSTEM ATPASE ECCB2"/>
    <property type="match status" value="1"/>
</dbReference>
<keyword evidence="8 10" id="KW-1133">Transmembrane helix</keyword>
<dbReference type="Gene3D" id="2.40.50.910">
    <property type="entry name" value="Type VII secretion system EccB, repeat 3 domain"/>
    <property type="match status" value="1"/>
</dbReference>
<evidence type="ECO:0000256" key="1">
    <source>
        <dbReference type="ARBA" id="ARBA00004162"/>
    </source>
</evidence>
<protein>
    <submittedName>
        <fullName evidence="11">ESX-2 secretion system ATPase EccB2</fullName>
    </submittedName>
</protein>
<evidence type="ECO:0000256" key="7">
    <source>
        <dbReference type="ARBA" id="ARBA00022840"/>
    </source>
</evidence>
<organism evidence="11 12">
    <name type="scientific">Mycobacterium paragordonae</name>
    <dbReference type="NCBI Taxonomy" id="1389713"/>
    <lineage>
        <taxon>Bacteria</taxon>
        <taxon>Bacillati</taxon>
        <taxon>Actinomycetota</taxon>
        <taxon>Actinomycetes</taxon>
        <taxon>Mycobacteriales</taxon>
        <taxon>Mycobacteriaceae</taxon>
        <taxon>Mycobacterium</taxon>
    </lineage>
</organism>
<dbReference type="InterPro" id="IPR044857">
    <property type="entry name" value="T7SS_EccB_R1"/>
</dbReference>
<keyword evidence="3" id="KW-1003">Cell membrane</keyword>
<gene>
    <name evidence="11" type="primary">eccB2_2</name>
    <name evidence="11" type="ORF">MPRG_65010</name>
</gene>
<sequence>MPLTLSNREQNSGYLFYVRRLSAAVTRFSVRMRHDDRRQRAAVLASIAITVVLCLLMVLIRLFKPAGMVGESAIIANRDTGAVYVLVAGRLYPAFNLTSARLVTGSPATPKMVSAAEIAKYPTGPRVGIADAPPSEMSVTGGGVSAWAACDTAPSRRSGGGPASVTVIAGRLGGGAPALADGHAVLVSHAGSSFVVWGHQRSRVDLAERAVTVSLGLDPGVVAPVPISNALFDALPATEPIVVPVVPDAGAESPWPGLGGARVGSVIEVRDTGSGEAKFYAVLMKGLQPVSGLTAGLLRTANSYGDATMRVLGPDKIVSIPQVDVLNVGFYPKSALTFVDAEANPVTCVGWEKGRGDRQAQVVVHSGRGLPLPGSVKPIHLVRDDRDPSSVEATDAVVLADAANLAAVTSSAEASDTRESLWWISPQGVRYGISTEGQTLQALGVDPKLAVQAPWAIVRMFAQGPLLSKQNAMSLRDTVFGGQVGSLPRQPGS</sequence>
<dbReference type="NCBIfam" id="TIGR03919">
    <property type="entry name" value="T7SS_EccB"/>
    <property type="match status" value="1"/>
</dbReference>
<dbReference type="Gene3D" id="3.30.2390.20">
    <property type="entry name" value="Type VII secretion system EccB, repeat 1 domain"/>
    <property type="match status" value="1"/>
</dbReference>
<keyword evidence="6" id="KW-0378">Hydrolase</keyword>
<evidence type="ECO:0000256" key="5">
    <source>
        <dbReference type="ARBA" id="ARBA00022741"/>
    </source>
</evidence>
<comment type="subcellular location">
    <subcellularLocation>
        <location evidence="1">Cell membrane</location>
        <topology evidence="1">Single-pass membrane protein</topology>
    </subcellularLocation>
</comment>
<comment type="similarity">
    <text evidence="2">Belongs to the EccB family.</text>
</comment>